<dbReference type="SUPFAM" id="SSF53756">
    <property type="entry name" value="UDP-Glycosyltransferase/glycogen phosphorylase"/>
    <property type="match status" value="1"/>
</dbReference>
<dbReference type="GO" id="GO:0009244">
    <property type="term" value="P:lipopolysaccharide core region biosynthetic process"/>
    <property type="evidence" value="ECO:0007669"/>
    <property type="project" value="TreeGrafter"/>
</dbReference>
<dbReference type="EMBL" id="JAVMIP010000003">
    <property type="protein sequence ID" value="MDS3860222.1"/>
    <property type="molecule type" value="Genomic_DNA"/>
</dbReference>
<dbReference type="PANTHER" id="PTHR30160:SF7">
    <property type="entry name" value="ADP-HEPTOSE--LPS HEPTOSYLTRANSFERASE 2"/>
    <property type="match status" value="1"/>
</dbReference>
<dbReference type="CDD" id="cd03789">
    <property type="entry name" value="GT9_LPS_heptosyltransferase"/>
    <property type="match status" value="1"/>
</dbReference>
<dbReference type="Gene3D" id="3.40.50.2000">
    <property type="entry name" value="Glycogen Phosphorylase B"/>
    <property type="match status" value="2"/>
</dbReference>
<dbReference type="GO" id="GO:0005829">
    <property type="term" value="C:cytosol"/>
    <property type="evidence" value="ECO:0007669"/>
    <property type="project" value="TreeGrafter"/>
</dbReference>
<keyword evidence="2" id="KW-0808">Transferase</keyword>
<dbReference type="GO" id="GO:0008713">
    <property type="term" value="F:ADP-heptose-lipopolysaccharide heptosyltransferase activity"/>
    <property type="evidence" value="ECO:0007669"/>
    <property type="project" value="TreeGrafter"/>
</dbReference>
<dbReference type="AlphaFoldDB" id="A0AAE4FS03"/>
<accession>A0AAE4FS03</accession>
<reference evidence="4" key="1">
    <citation type="submission" date="2023-07" db="EMBL/GenBank/DDBJ databases">
        <authorList>
            <person name="Luz R."/>
            <person name="Cordeiro R."/>
            <person name="Fonseca A."/>
            <person name="Goncalves V."/>
        </authorList>
    </citation>
    <scope>NUCLEOTIDE SEQUENCE [LARGE SCALE GENOMIC DNA]</scope>
    <source>
        <strain evidence="4">BACA0444</strain>
    </source>
</reference>
<protein>
    <submittedName>
        <fullName evidence="3">Glycosyltransferase family 9 protein</fullName>
    </submittedName>
</protein>
<sequence>MANQRIIMLVPGGIGDQILVFPTLADLQGHYPQAQIDVVVEPRSQAAYEVNAVVNQVLTFPFRAKKTWRDWWSLIQQIRRGQYDIIISLGESGAVRVLLWLTGVPKRVGYANQKTWGLLTHPATLNKNQYAAAMYHDLLQGLGIKNEYPPLFATVNPADQAWGESERLRLQVQSPYILIHGGSSKMARLKGINKIYPLGAWIEVLHTLNAKYPEISVLIVQGPDDQEWGEQLTAAIPELKRTQPPSFGKLAALIETATGMICTDSGPMHLGVALNTPLVALFGPTDPRKLLPPQPHFRPVKSPTEQIGDISPAMILSQVTEVLHG</sequence>
<proteinExistence type="predicted"/>
<evidence type="ECO:0000256" key="2">
    <source>
        <dbReference type="ARBA" id="ARBA00022679"/>
    </source>
</evidence>
<keyword evidence="1" id="KW-0328">Glycosyltransferase</keyword>
<comment type="caution">
    <text evidence="3">The sequence shown here is derived from an EMBL/GenBank/DDBJ whole genome shotgun (WGS) entry which is preliminary data.</text>
</comment>
<dbReference type="Pfam" id="PF01075">
    <property type="entry name" value="Glyco_transf_9"/>
    <property type="match status" value="1"/>
</dbReference>
<evidence type="ECO:0000313" key="3">
    <source>
        <dbReference type="EMBL" id="MDS3860222.1"/>
    </source>
</evidence>
<name>A0AAE4FS03_9CYAN</name>
<keyword evidence="4" id="KW-1185">Reference proteome</keyword>
<organism evidence="3 4">
    <name type="scientific">Pseudocalidococcus azoricus BACA0444</name>
    <dbReference type="NCBI Taxonomy" id="2918990"/>
    <lineage>
        <taxon>Bacteria</taxon>
        <taxon>Bacillati</taxon>
        <taxon>Cyanobacteriota</taxon>
        <taxon>Cyanophyceae</taxon>
        <taxon>Acaryochloridales</taxon>
        <taxon>Thermosynechococcaceae</taxon>
        <taxon>Pseudocalidococcus</taxon>
        <taxon>Pseudocalidococcus azoricus</taxon>
    </lineage>
</organism>
<dbReference type="InterPro" id="IPR002201">
    <property type="entry name" value="Glyco_trans_9"/>
</dbReference>
<dbReference type="InterPro" id="IPR051199">
    <property type="entry name" value="LPS_LOS_Heptosyltrfase"/>
</dbReference>
<dbReference type="PANTHER" id="PTHR30160">
    <property type="entry name" value="TETRAACYLDISACCHARIDE 4'-KINASE-RELATED"/>
    <property type="match status" value="1"/>
</dbReference>
<evidence type="ECO:0000256" key="1">
    <source>
        <dbReference type="ARBA" id="ARBA00022676"/>
    </source>
</evidence>
<evidence type="ECO:0000313" key="4">
    <source>
        <dbReference type="Proteomes" id="UP001268256"/>
    </source>
</evidence>
<dbReference type="Proteomes" id="UP001268256">
    <property type="component" value="Unassembled WGS sequence"/>
</dbReference>
<gene>
    <name evidence="3" type="ORF">RIF25_05325</name>
</gene>
<dbReference type="RefSeq" id="WP_322877505.1">
    <property type="nucleotide sequence ID" value="NZ_JAVMIP010000003.1"/>
</dbReference>